<sequence length="467" mass="48730">MRIAIVGAGAAAVGVLDALAVSGAEAGEVTVFEPSPHLWRGRPYGPDLDSVLVNAPPAIMSIRHADFGHYASWLGPERAEAHLDDLLGQPLVPRALYGEYLVDTAEAALAELRERGWRTRVVAARVVAAARSGRGCRLRTEDGHEHAADQVMVCVGGGTPTDHYGLGGAPGFVGDPYPLADTLDRVPGGAGVAVIGSGLTAVDAVVSLAARGHDGRIALVSRSGMLPHVWQRPLGYRPRRLTAERVEAGAVTLDGLAALLRAELDDAGEDFAHFTRELLAAGTEQPVERLRRQLAAVGDPSIGRRVLQESAHTIGPYAWRLLPEPDRERLRRHFRLATSVASPMVPVNAAILLRLFDSGQLTVVSSARKIEAGFLVRADGGDLKADVVVNAVNPPPQSVPHAAEPLVTSLLADGLATMHPSGGLVPADPRLHVVGDLAGGGPFITSGIPGVAARAAGALRTALSSGS</sequence>
<name>A0ABW1CUL9_9ACTN</name>
<accession>A0ABW1CUL9</accession>
<dbReference type="PANTHER" id="PTHR40254">
    <property type="entry name" value="BLR0577 PROTEIN"/>
    <property type="match status" value="1"/>
</dbReference>
<dbReference type="InterPro" id="IPR052189">
    <property type="entry name" value="L-asp_N-monooxygenase_NS-form"/>
</dbReference>
<keyword evidence="4" id="KW-1185">Reference proteome</keyword>
<evidence type="ECO:0000256" key="1">
    <source>
        <dbReference type="SAM" id="SignalP"/>
    </source>
</evidence>
<organism evidence="3 4">
    <name type="scientific">Nonomuraea insulae</name>
    <dbReference type="NCBI Taxonomy" id="1616787"/>
    <lineage>
        <taxon>Bacteria</taxon>
        <taxon>Bacillati</taxon>
        <taxon>Actinomycetota</taxon>
        <taxon>Actinomycetes</taxon>
        <taxon>Streptosporangiales</taxon>
        <taxon>Streptosporangiaceae</taxon>
        <taxon>Nonomuraea</taxon>
    </lineage>
</organism>
<evidence type="ECO:0000313" key="3">
    <source>
        <dbReference type="EMBL" id="MFC5828385.1"/>
    </source>
</evidence>
<feature type="chain" id="PRO_5045260211" evidence="1">
    <location>
        <begin position="27"/>
        <end position="467"/>
    </location>
</feature>
<gene>
    <name evidence="3" type="ORF">ACFPZ3_31330</name>
</gene>
<evidence type="ECO:0000259" key="2">
    <source>
        <dbReference type="Pfam" id="PF13454"/>
    </source>
</evidence>
<dbReference type="SUPFAM" id="SSF51905">
    <property type="entry name" value="FAD/NAD(P)-binding domain"/>
    <property type="match status" value="2"/>
</dbReference>
<feature type="domain" description="FAD-dependent urate hydroxylase HpyO/Asp monooxygenase CreE-like FAD/NAD(P)-binding" evidence="2">
    <location>
        <begin position="4"/>
        <end position="156"/>
    </location>
</feature>
<dbReference type="Proteomes" id="UP001596058">
    <property type="component" value="Unassembled WGS sequence"/>
</dbReference>
<dbReference type="InterPro" id="IPR036188">
    <property type="entry name" value="FAD/NAD-bd_sf"/>
</dbReference>
<proteinExistence type="predicted"/>
<evidence type="ECO:0000313" key="4">
    <source>
        <dbReference type="Proteomes" id="UP001596058"/>
    </source>
</evidence>
<dbReference type="EMBL" id="JBHSPA010000036">
    <property type="protein sequence ID" value="MFC5828385.1"/>
    <property type="molecule type" value="Genomic_DNA"/>
</dbReference>
<dbReference type="Pfam" id="PF13454">
    <property type="entry name" value="NAD_binding_9"/>
    <property type="match status" value="1"/>
</dbReference>
<reference evidence="4" key="1">
    <citation type="journal article" date="2019" name="Int. J. Syst. Evol. Microbiol.">
        <title>The Global Catalogue of Microorganisms (GCM) 10K type strain sequencing project: providing services to taxonomists for standard genome sequencing and annotation.</title>
        <authorList>
            <consortium name="The Broad Institute Genomics Platform"/>
            <consortium name="The Broad Institute Genome Sequencing Center for Infectious Disease"/>
            <person name="Wu L."/>
            <person name="Ma J."/>
        </authorList>
    </citation>
    <scope>NUCLEOTIDE SEQUENCE [LARGE SCALE GENOMIC DNA]</scope>
    <source>
        <strain evidence="4">CCUG 53903</strain>
    </source>
</reference>
<dbReference type="InterPro" id="IPR038732">
    <property type="entry name" value="HpyO/CreE_NAD-binding"/>
</dbReference>
<protein>
    <submittedName>
        <fullName evidence="3">FAD/NAD(P)-binding protein</fullName>
    </submittedName>
</protein>
<keyword evidence="1" id="KW-0732">Signal</keyword>
<dbReference type="Gene3D" id="3.50.50.60">
    <property type="entry name" value="FAD/NAD(P)-binding domain"/>
    <property type="match status" value="1"/>
</dbReference>
<dbReference type="RefSeq" id="WP_379517889.1">
    <property type="nucleotide sequence ID" value="NZ_JBHSPA010000036.1"/>
</dbReference>
<dbReference type="PANTHER" id="PTHR40254:SF1">
    <property type="entry name" value="BLR0577 PROTEIN"/>
    <property type="match status" value="1"/>
</dbReference>
<feature type="signal peptide" evidence="1">
    <location>
        <begin position="1"/>
        <end position="26"/>
    </location>
</feature>
<comment type="caution">
    <text evidence="3">The sequence shown here is derived from an EMBL/GenBank/DDBJ whole genome shotgun (WGS) entry which is preliminary data.</text>
</comment>